<dbReference type="PROSITE" id="PS00107">
    <property type="entry name" value="PROTEIN_KINASE_ATP"/>
    <property type="match status" value="1"/>
</dbReference>
<dbReference type="FunFam" id="1.10.510.10:FF:001076">
    <property type="entry name" value="Altered disjunction"/>
    <property type="match status" value="1"/>
</dbReference>
<dbReference type="Gene3D" id="3.30.200.20">
    <property type="entry name" value="Phosphorylase Kinase, domain 1"/>
    <property type="match status" value="1"/>
</dbReference>
<proteinExistence type="predicted"/>
<dbReference type="SMART" id="SM00220">
    <property type="entry name" value="S_TKc"/>
    <property type="match status" value="1"/>
</dbReference>
<evidence type="ECO:0000256" key="6">
    <source>
        <dbReference type="PROSITE-ProRule" id="PRU10141"/>
    </source>
</evidence>
<dbReference type="GO" id="GO:0004674">
    <property type="term" value="F:protein serine/threonine kinase activity"/>
    <property type="evidence" value="ECO:0007669"/>
    <property type="project" value="UniProtKB-KW"/>
</dbReference>
<dbReference type="GO" id="GO:0007059">
    <property type="term" value="P:chromosome segregation"/>
    <property type="evidence" value="ECO:0007669"/>
    <property type="project" value="TreeGrafter"/>
</dbReference>
<dbReference type="GO" id="GO:0004712">
    <property type="term" value="F:protein serine/threonine/tyrosine kinase activity"/>
    <property type="evidence" value="ECO:0007669"/>
    <property type="project" value="TreeGrafter"/>
</dbReference>
<dbReference type="GO" id="GO:0033316">
    <property type="term" value="P:meiotic spindle assembly checkpoint signaling"/>
    <property type="evidence" value="ECO:0007669"/>
    <property type="project" value="TreeGrafter"/>
</dbReference>
<dbReference type="Pfam" id="PF00069">
    <property type="entry name" value="Pkinase"/>
    <property type="match status" value="1"/>
</dbReference>
<dbReference type="EMBL" id="JXJN01016226">
    <property type="status" value="NOT_ANNOTATED_CDS"/>
    <property type="molecule type" value="Genomic_DNA"/>
</dbReference>
<dbReference type="PANTHER" id="PTHR22974">
    <property type="entry name" value="MIXED LINEAGE PROTEIN KINASE"/>
    <property type="match status" value="1"/>
</dbReference>
<feature type="domain" description="Protein kinase" evidence="8">
    <location>
        <begin position="335"/>
        <end position="615"/>
    </location>
</feature>
<dbReference type="PANTHER" id="PTHR22974:SF21">
    <property type="entry name" value="DUAL SPECIFICITY PROTEIN KINASE TTK"/>
    <property type="match status" value="1"/>
</dbReference>
<keyword evidence="2" id="KW-0808">Transferase</keyword>
<protein>
    <recommendedName>
        <fullName evidence="8">Protein kinase domain-containing protein</fullName>
    </recommendedName>
</protein>
<feature type="compositionally biased region" description="Basic and acidic residues" evidence="7">
    <location>
        <begin position="8"/>
        <end position="17"/>
    </location>
</feature>
<feature type="compositionally biased region" description="Basic and acidic residues" evidence="7">
    <location>
        <begin position="171"/>
        <end position="189"/>
    </location>
</feature>
<dbReference type="Gene3D" id="1.10.510.10">
    <property type="entry name" value="Transferase(Phosphotransferase) domain 1"/>
    <property type="match status" value="1"/>
</dbReference>
<evidence type="ECO:0000259" key="8">
    <source>
        <dbReference type="PROSITE" id="PS50011"/>
    </source>
</evidence>
<keyword evidence="4" id="KW-0418">Kinase</keyword>
<dbReference type="GO" id="GO:0007094">
    <property type="term" value="P:mitotic spindle assembly checkpoint signaling"/>
    <property type="evidence" value="ECO:0007669"/>
    <property type="project" value="TreeGrafter"/>
</dbReference>
<dbReference type="PROSITE" id="PS00108">
    <property type="entry name" value="PROTEIN_KINASE_ST"/>
    <property type="match status" value="1"/>
</dbReference>
<dbReference type="Proteomes" id="UP000092460">
    <property type="component" value="Unassembled WGS sequence"/>
</dbReference>
<dbReference type="InterPro" id="IPR011009">
    <property type="entry name" value="Kinase-like_dom_sf"/>
</dbReference>
<dbReference type="AlphaFoldDB" id="A0A1B0BL78"/>
<reference evidence="10" key="1">
    <citation type="submission" date="2015-01" db="EMBL/GenBank/DDBJ databases">
        <authorList>
            <person name="Aksoy S."/>
            <person name="Warren W."/>
            <person name="Wilson R.K."/>
        </authorList>
    </citation>
    <scope>NUCLEOTIDE SEQUENCE [LARGE SCALE GENOMIC DNA]</scope>
    <source>
        <strain evidence="10">IAEA</strain>
    </source>
</reference>
<dbReference type="PROSITE" id="PS50011">
    <property type="entry name" value="PROTEIN_KINASE_DOM"/>
    <property type="match status" value="1"/>
</dbReference>
<feature type="region of interest" description="Disordered" evidence="7">
    <location>
        <begin position="171"/>
        <end position="202"/>
    </location>
</feature>
<keyword evidence="1" id="KW-0723">Serine/threonine-protein kinase</keyword>
<dbReference type="SUPFAM" id="SSF56112">
    <property type="entry name" value="Protein kinase-like (PK-like)"/>
    <property type="match status" value="1"/>
</dbReference>
<feature type="compositionally biased region" description="Polar residues" evidence="7">
    <location>
        <begin position="190"/>
        <end position="202"/>
    </location>
</feature>
<keyword evidence="3 6" id="KW-0547">Nucleotide-binding</keyword>
<evidence type="ECO:0000256" key="5">
    <source>
        <dbReference type="ARBA" id="ARBA00022840"/>
    </source>
</evidence>
<dbReference type="GO" id="GO:0034501">
    <property type="term" value="P:protein localization to kinetochore"/>
    <property type="evidence" value="ECO:0007669"/>
    <property type="project" value="TreeGrafter"/>
</dbReference>
<sequence length="628" mass="70565">MPLQYPKRTKDLPKLDIDSEDENNTPTPCKAVPNSRSSQNLANKENIAFKTEPNIVIIKPAYASSNANENVFMRPKRCAELSTLESESEDEDSNKYDYLNCAILNESFIQTPTRVNREGANIKEFSEQTANDSLLSHFGKLSLERDEKTTESKSSIKPQMRTTANTLISRQEFETPFKTSNDDEGKCEEPSTQVKQQSRAEQQFVTPQVHTFSMQRLKNLCLAQSGKLGKPRVDDLNEFRSQKVLFQTPMTLSRAPMCCLTNDSMSLSLYDTINEGSTPNTAEEIPQPPSSETRNENIRFKKSLANAFSETITLREETTAEKEKRAIVVIKDSKYIVLEKLGCGGSSSVYLAKCLKSGSECAIKVVDLRGDPAIVEGYLNETKLLAKLQGNVIVKEKLQPTANYPNQLLQKESRLFMVMEKGDSDLNKILQSYSTDLPLYILTNFLYQMLLAVDYIHQNGVIHSDLKPANFLMINGRLKLIDFGIASNIAVDSTSIIKFSQAGTFNYISPEALIDTSTGSSPMRNNQPKIKISTKSDVWSLGCILYLLLYKRTPFSHIKNINAKVRAISSPTHAIEYAPLSAYYPPMLIHMAKNCLQHDPKKRPSCAELLKYPFNMLIPIENLTVPRN</sequence>
<dbReference type="EnsemblMetazoa" id="GPPI033604-RA">
    <property type="protein sequence ID" value="GPPI033604-PA"/>
    <property type="gene ID" value="GPPI033604"/>
</dbReference>
<feature type="region of interest" description="Disordered" evidence="7">
    <location>
        <begin position="1"/>
        <end position="38"/>
    </location>
</feature>
<dbReference type="VEuPathDB" id="VectorBase:GPPI033604"/>
<keyword evidence="5 6" id="KW-0067">ATP-binding</keyword>
<keyword evidence="10" id="KW-1185">Reference proteome</keyword>
<accession>A0A1B0BL78</accession>
<evidence type="ECO:0000256" key="1">
    <source>
        <dbReference type="ARBA" id="ARBA00022527"/>
    </source>
</evidence>
<dbReference type="InterPro" id="IPR017441">
    <property type="entry name" value="Protein_kinase_ATP_BS"/>
</dbReference>
<dbReference type="InterPro" id="IPR000719">
    <property type="entry name" value="Prot_kinase_dom"/>
</dbReference>
<feature type="binding site" evidence="6">
    <location>
        <position position="364"/>
    </location>
    <ligand>
        <name>ATP</name>
        <dbReference type="ChEBI" id="CHEBI:30616"/>
    </ligand>
</feature>
<name>A0A1B0BL78_9MUSC</name>
<dbReference type="GO" id="GO:0005634">
    <property type="term" value="C:nucleus"/>
    <property type="evidence" value="ECO:0007669"/>
    <property type="project" value="TreeGrafter"/>
</dbReference>
<dbReference type="STRING" id="67801.A0A1B0BL78"/>
<dbReference type="GO" id="GO:0000776">
    <property type="term" value="C:kinetochore"/>
    <property type="evidence" value="ECO:0007669"/>
    <property type="project" value="TreeGrafter"/>
</dbReference>
<evidence type="ECO:0000256" key="2">
    <source>
        <dbReference type="ARBA" id="ARBA00022679"/>
    </source>
</evidence>
<feature type="region of interest" description="Disordered" evidence="7">
    <location>
        <begin position="276"/>
        <end position="295"/>
    </location>
</feature>
<evidence type="ECO:0000256" key="4">
    <source>
        <dbReference type="ARBA" id="ARBA00022777"/>
    </source>
</evidence>
<evidence type="ECO:0000313" key="10">
    <source>
        <dbReference type="Proteomes" id="UP000092460"/>
    </source>
</evidence>
<organism evidence="9 10">
    <name type="scientific">Glossina palpalis gambiensis</name>
    <dbReference type="NCBI Taxonomy" id="67801"/>
    <lineage>
        <taxon>Eukaryota</taxon>
        <taxon>Metazoa</taxon>
        <taxon>Ecdysozoa</taxon>
        <taxon>Arthropoda</taxon>
        <taxon>Hexapoda</taxon>
        <taxon>Insecta</taxon>
        <taxon>Pterygota</taxon>
        <taxon>Neoptera</taxon>
        <taxon>Endopterygota</taxon>
        <taxon>Diptera</taxon>
        <taxon>Brachycera</taxon>
        <taxon>Muscomorpha</taxon>
        <taxon>Hippoboscoidea</taxon>
        <taxon>Glossinidae</taxon>
        <taxon>Glossina</taxon>
    </lineage>
</organism>
<reference evidence="9" key="2">
    <citation type="submission" date="2020-05" db="UniProtKB">
        <authorList>
            <consortium name="EnsemblMetazoa"/>
        </authorList>
    </citation>
    <scope>IDENTIFICATION</scope>
    <source>
        <strain evidence="9">IAEA</strain>
    </source>
</reference>
<evidence type="ECO:0000313" key="9">
    <source>
        <dbReference type="EnsemblMetazoa" id="GPPI033604-PA"/>
    </source>
</evidence>
<feature type="compositionally biased region" description="Basic and acidic residues" evidence="7">
    <location>
        <begin position="142"/>
        <end position="151"/>
    </location>
</feature>
<dbReference type="InterPro" id="IPR008271">
    <property type="entry name" value="Ser/Thr_kinase_AS"/>
</dbReference>
<dbReference type="GO" id="GO:0005524">
    <property type="term" value="F:ATP binding"/>
    <property type="evidence" value="ECO:0007669"/>
    <property type="project" value="UniProtKB-UniRule"/>
</dbReference>
<evidence type="ECO:0000256" key="3">
    <source>
        <dbReference type="ARBA" id="ARBA00022741"/>
    </source>
</evidence>
<feature type="region of interest" description="Disordered" evidence="7">
    <location>
        <begin position="136"/>
        <end position="157"/>
    </location>
</feature>
<evidence type="ECO:0000256" key="7">
    <source>
        <dbReference type="SAM" id="MobiDB-lite"/>
    </source>
</evidence>